<comment type="similarity">
    <text evidence="1">Belongs to the 'phage' integrase family.</text>
</comment>
<dbReference type="InterPro" id="IPR002104">
    <property type="entry name" value="Integrase_catalytic"/>
</dbReference>
<reference evidence="6 7" key="1">
    <citation type="journal article" date="2018" name="Front. Microbiol.">
        <title>Pseudomonas orientalis F9: A Potent Antagonist against Phytopathogens with Phytotoxic Effect in the Apple Flower.</title>
        <authorList>
            <person name="Zengerer V."/>
            <person name="Schmid M."/>
            <person name="Bieri M."/>
            <person name="Muller D.C."/>
            <person name="Remus-Emsermann M.N.P."/>
            <person name="Ahrens C.H."/>
            <person name="Pelludat C."/>
        </authorList>
    </citation>
    <scope>NUCLEOTIDE SEQUENCE [LARGE SCALE GENOMIC DNA]</scope>
    <source>
        <strain evidence="6 7">F9</strain>
    </source>
</reference>
<dbReference type="Pfam" id="PF00589">
    <property type="entry name" value="Phage_integrase"/>
    <property type="match status" value="1"/>
</dbReference>
<evidence type="ECO:0000256" key="2">
    <source>
        <dbReference type="ARBA" id="ARBA00022908"/>
    </source>
</evidence>
<dbReference type="PROSITE" id="PS51898">
    <property type="entry name" value="TYR_RECOMBINASE"/>
    <property type="match status" value="1"/>
</dbReference>
<feature type="domain" description="Tyr recombinase" evidence="5">
    <location>
        <begin position="237"/>
        <end position="422"/>
    </location>
</feature>
<dbReference type="AlphaFoldDB" id="A0A2L0RTR9"/>
<dbReference type="Gene3D" id="1.10.443.10">
    <property type="entry name" value="Intergrase catalytic core"/>
    <property type="match status" value="1"/>
</dbReference>
<dbReference type="GO" id="GO:0006310">
    <property type="term" value="P:DNA recombination"/>
    <property type="evidence" value="ECO:0007669"/>
    <property type="project" value="UniProtKB-KW"/>
</dbReference>
<evidence type="ECO:0000256" key="3">
    <source>
        <dbReference type="ARBA" id="ARBA00023125"/>
    </source>
</evidence>
<dbReference type="PANTHER" id="PTHR30349">
    <property type="entry name" value="PHAGE INTEGRASE-RELATED"/>
    <property type="match status" value="1"/>
</dbReference>
<evidence type="ECO:0000256" key="4">
    <source>
        <dbReference type="ARBA" id="ARBA00023172"/>
    </source>
</evidence>
<gene>
    <name evidence="6" type="ORF">BOP93_07125</name>
</gene>
<evidence type="ECO:0000256" key="1">
    <source>
        <dbReference type="ARBA" id="ARBA00008857"/>
    </source>
</evidence>
<keyword evidence="3" id="KW-0238">DNA-binding</keyword>
<protein>
    <recommendedName>
        <fullName evidence="5">Tyr recombinase domain-containing protein</fullName>
    </recommendedName>
</protein>
<evidence type="ECO:0000313" key="6">
    <source>
        <dbReference type="EMBL" id="AUZ45378.1"/>
    </source>
</evidence>
<dbReference type="InterPro" id="IPR013762">
    <property type="entry name" value="Integrase-like_cat_sf"/>
</dbReference>
<accession>A0A2L0RTR9</accession>
<keyword evidence="2" id="KW-0229">DNA integration</keyword>
<proteinExistence type="inferred from homology"/>
<organism evidence="6 7">
    <name type="scientific">Pseudomonas orientalis</name>
    <dbReference type="NCBI Taxonomy" id="76758"/>
    <lineage>
        <taxon>Bacteria</taxon>
        <taxon>Pseudomonadati</taxon>
        <taxon>Pseudomonadota</taxon>
        <taxon>Gammaproteobacteria</taxon>
        <taxon>Pseudomonadales</taxon>
        <taxon>Pseudomonadaceae</taxon>
        <taxon>Pseudomonas</taxon>
    </lineage>
</organism>
<name>A0A2L0RTR9_9PSED</name>
<keyword evidence="4" id="KW-0233">DNA recombination</keyword>
<evidence type="ECO:0000259" key="5">
    <source>
        <dbReference type="PROSITE" id="PS51898"/>
    </source>
</evidence>
<dbReference type="InterPro" id="IPR050090">
    <property type="entry name" value="Tyrosine_recombinase_XerCD"/>
</dbReference>
<dbReference type="InterPro" id="IPR011010">
    <property type="entry name" value="DNA_brk_join_enz"/>
</dbReference>
<evidence type="ECO:0000313" key="7">
    <source>
        <dbReference type="Proteomes" id="UP000239888"/>
    </source>
</evidence>
<dbReference type="Proteomes" id="UP000239888">
    <property type="component" value="Chromosome"/>
</dbReference>
<dbReference type="EMBL" id="CP018049">
    <property type="protein sequence ID" value="AUZ45378.1"/>
    <property type="molecule type" value="Genomic_DNA"/>
</dbReference>
<dbReference type="PANTHER" id="PTHR30349:SF41">
    <property type="entry name" value="INTEGRASE_RECOMBINASE PROTEIN MJ0367-RELATED"/>
    <property type="match status" value="1"/>
</dbReference>
<sequence length="429" mass="49759">MANGKNDEWYYKGFFINDLSEMLIKGFQNPLINGSEKKPKRIEHEREVTEKLNDWKNRWNETASQKTKLTIGDQIEASSELNEIWNNKFIESLEFAGKKLTPVEKSNVKEIIADSKFFTPNTEFSDSRLEDFQEYQIKIRKVIQKTVDMQVSRLKTLREFFTANKLELNHKSVRTWLEKEQVLSAKTKKQYILAGNTFWKWALNNVPEFEEKYGESNPAFVGHEFPMNRKGKAQVEKERKKYSVKQVEEIFAKSKELNGKNRQHLMDVIRIGAYSGMRIEEICILEFDRDLIEEEGIYSFSLDEAKNRSSIRTIPIHPDLLPIIERLKNESTDGYLIPSPAGNKYGIRSDFLSKAFGRLKTSMGFNEQYVFHSLRGTVITQLQRAGVIDTTAKCITGHEIGDVHNDVYSDGASAQQKYDAIVKLKYNFE</sequence>
<dbReference type="KEGG" id="poi:BOP93_07125"/>
<dbReference type="GO" id="GO:0015074">
    <property type="term" value="P:DNA integration"/>
    <property type="evidence" value="ECO:0007669"/>
    <property type="project" value="UniProtKB-KW"/>
</dbReference>
<dbReference type="SUPFAM" id="SSF56349">
    <property type="entry name" value="DNA breaking-rejoining enzymes"/>
    <property type="match status" value="1"/>
</dbReference>
<dbReference type="GO" id="GO:0003677">
    <property type="term" value="F:DNA binding"/>
    <property type="evidence" value="ECO:0007669"/>
    <property type="project" value="UniProtKB-KW"/>
</dbReference>